<dbReference type="Pfam" id="PF09490">
    <property type="entry name" value="CbtA"/>
    <property type="match status" value="1"/>
</dbReference>
<sequence length="254" mass="26081">MVKNLLVRGMLAGLAAAALALVFAWIFGEPQVGAAIALEGHTPHGGHDPVATVPEAGADDGPVSRTVQSTIGLAAAVGVYGVAVGGIFALVFALVYGRLGAFGARATAALLAVGAFVTVSLVPFLKYPANPPAVGHPDTIGRRTALYVTFVTIVVLLGVGAVLLERWLARRYRNADAAVLAVVAFLAAVTAAALLMPGVEELPAEFPAGLLWRFRLASIGTHALLWSGMGLFFGLLAERLLTPSAIRANAPSTV</sequence>
<accession>A0A917RLX9</accession>
<dbReference type="Proteomes" id="UP000645217">
    <property type="component" value="Unassembled WGS sequence"/>
</dbReference>
<protein>
    <submittedName>
        <fullName evidence="2">Membrane protein</fullName>
    </submittedName>
</protein>
<dbReference type="AlphaFoldDB" id="A0A917RLX9"/>
<keyword evidence="1" id="KW-0812">Transmembrane</keyword>
<keyword evidence="1" id="KW-0472">Membrane</keyword>
<reference evidence="2" key="2">
    <citation type="submission" date="2020-09" db="EMBL/GenBank/DDBJ databases">
        <authorList>
            <person name="Sun Q."/>
            <person name="Ohkuma M."/>
        </authorList>
    </citation>
    <scope>NUCLEOTIDE SEQUENCE</scope>
    <source>
        <strain evidence="2">JCM 13064</strain>
    </source>
</reference>
<dbReference type="InterPro" id="IPR012666">
    <property type="entry name" value="CbtA_put"/>
</dbReference>
<name>A0A917RLX9_9ACTN</name>
<feature type="transmembrane region" description="Helical" evidence="1">
    <location>
        <begin position="71"/>
        <end position="96"/>
    </location>
</feature>
<organism evidence="2 3">
    <name type="scientific">Sphaerisporangium melleum</name>
    <dbReference type="NCBI Taxonomy" id="321316"/>
    <lineage>
        <taxon>Bacteria</taxon>
        <taxon>Bacillati</taxon>
        <taxon>Actinomycetota</taxon>
        <taxon>Actinomycetes</taxon>
        <taxon>Streptosporangiales</taxon>
        <taxon>Streptosporangiaceae</taxon>
        <taxon>Sphaerisporangium</taxon>
    </lineage>
</organism>
<dbReference type="RefSeq" id="WP_189166803.1">
    <property type="nucleotide sequence ID" value="NZ_BMNT01000045.1"/>
</dbReference>
<keyword evidence="3" id="KW-1185">Reference proteome</keyword>
<gene>
    <name evidence="2" type="ORF">GCM10007964_64020</name>
</gene>
<comment type="caution">
    <text evidence="2">The sequence shown here is derived from an EMBL/GenBank/DDBJ whole genome shotgun (WGS) entry which is preliminary data.</text>
</comment>
<evidence type="ECO:0000313" key="2">
    <source>
        <dbReference type="EMBL" id="GGL13098.1"/>
    </source>
</evidence>
<evidence type="ECO:0000256" key="1">
    <source>
        <dbReference type="SAM" id="Phobius"/>
    </source>
</evidence>
<keyword evidence="1" id="KW-1133">Transmembrane helix</keyword>
<evidence type="ECO:0000313" key="3">
    <source>
        <dbReference type="Proteomes" id="UP000645217"/>
    </source>
</evidence>
<dbReference type="EMBL" id="BMNT01000045">
    <property type="protein sequence ID" value="GGL13098.1"/>
    <property type="molecule type" value="Genomic_DNA"/>
</dbReference>
<feature type="transmembrane region" description="Helical" evidence="1">
    <location>
        <begin position="145"/>
        <end position="165"/>
    </location>
</feature>
<proteinExistence type="predicted"/>
<feature type="transmembrane region" description="Helical" evidence="1">
    <location>
        <begin position="108"/>
        <end position="125"/>
    </location>
</feature>
<reference evidence="2" key="1">
    <citation type="journal article" date="2014" name="Int. J. Syst. Evol. Microbiol.">
        <title>Complete genome sequence of Corynebacterium casei LMG S-19264T (=DSM 44701T), isolated from a smear-ripened cheese.</title>
        <authorList>
            <consortium name="US DOE Joint Genome Institute (JGI-PGF)"/>
            <person name="Walter F."/>
            <person name="Albersmeier A."/>
            <person name="Kalinowski J."/>
            <person name="Ruckert C."/>
        </authorList>
    </citation>
    <scope>NUCLEOTIDE SEQUENCE</scope>
    <source>
        <strain evidence="2">JCM 13064</strain>
    </source>
</reference>
<feature type="transmembrane region" description="Helical" evidence="1">
    <location>
        <begin position="216"/>
        <end position="237"/>
    </location>
</feature>
<feature type="transmembrane region" description="Helical" evidence="1">
    <location>
        <begin position="177"/>
        <end position="196"/>
    </location>
</feature>